<name>A0A554SPE2_9ACTN</name>
<comment type="similarity">
    <text evidence="1">Belongs to the LysR transcriptional regulatory family.</text>
</comment>
<proteinExistence type="inferred from homology"/>
<dbReference type="PANTHER" id="PTHR30126:SF39">
    <property type="entry name" value="HTH-TYPE TRANSCRIPTIONAL REGULATOR CYSL"/>
    <property type="match status" value="1"/>
</dbReference>
<dbReference type="InterPro" id="IPR000847">
    <property type="entry name" value="LysR_HTH_N"/>
</dbReference>
<comment type="caution">
    <text evidence="6">The sequence shown here is derived from an EMBL/GenBank/DDBJ whole genome shotgun (WGS) entry which is preliminary data.</text>
</comment>
<dbReference type="Proteomes" id="UP000316988">
    <property type="component" value="Unassembled WGS sequence"/>
</dbReference>
<dbReference type="PROSITE" id="PS50931">
    <property type="entry name" value="HTH_LYSR"/>
    <property type="match status" value="1"/>
</dbReference>
<dbReference type="RefSeq" id="WP_143911136.1">
    <property type="nucleotide sequence ID" value="NZ_VLNT01000001.1"/>
</dbReference>
<reference evidence="6 7" key="1">
    <citation type="submission" date="2019-07" db="EMBL/GenBank/DDBJ databases">
        <authorList>
            <person name="Zhao L.H."/>
        </authorList>
    </citation>
    <scope>NUCLEOTIDE SEQUENCE [LARGE SCALE GENOMIC DNA]</scope>
    <source>
        <strain evidence="6 7">Co35</strain>
    </source>
</reference>
<dbReference type="EMBL" id="VLNT01000001">
    <property type="protein sequence ID" value="TSD68188.1"/>
    <property type="molecule type" value="Genomic_DNA"/>
</dbReference>
<dbReference type="InterPro" id="IPR036390">
    <property type="entry name" value="WH_DNA-bd_sf"/>
</dbReference>
<dbReference type="Gene3D" id="1.10.10.10">
    <property type="entry name" value="Winged helix-like DNA-binding domain superfamily/Winged helix DNA-binding domain"/>
    <property type="match status" value="1"/>
</dbReference>
<evidence type="ECO:0000313" key="7">
    <source>
        <dbReference type="Proteomes" id="UP000316988"/>
    </source>
</evidence>
<dbReference type="OrthoDB" id="4131546at2"/>
<evidence type="ECO:0000259" key="5">
    <source>
        <dbReference type="PROSITE" id="PS50931"/>
    </source>
</evidence>
<evidence type="ECO:0000313" key="6">
    <source>
        <dbReference type="EMBL" id="TSD68188.1"/>
    </source>
</evidence>
<dbReference type="Pfam" id="PF03466">
    <property type="entry name" value="LysR_substrate"/>
    <property type="match status" value="1"/>
</dbReference>
<evidence type="ECO:0000256" key="2">
    <source>
        <dbReference type="ARBA" id="ARBA00023015"/>
    </source>
</evidence>
<dbReference type="GO" id="GO:0003700">
    <property type="term" value="F:DNA-binding transcription factor activity"/>
    <property type="evidence" value="ECO:0007669"/>
    <property type="project" value="InterPro"/>
</dbReference>
<dbReference type="SUPFAM" id="SSF46785">
    <property type="entry name" value="Winged helix' DNA-binding domain"/>
    <property type="match status" value="1"/>
</dbReference>
<keyword evidence="3" id="KW-0238">DNA-binding</keyword>
<sequence>MTPDLEAVEVLLAVDELGSIGRAAERLAITQPAASARLRSMEARWGLTLVERSARGSHLTSDGRAVAGWAASVMDQVTAMNAGLQALRRDHDRDVRIAASLTIAGFLMPAWLGALRGQRPDASPQLAVVNSAEVIERLRSGTADVGFIETTDLPEDLATRRVGTDTLAVVVAPGHQWATRDSPVTDAELAAEPLVLREPGSGTRRTFDAALARMPVVALEAGSTASLIGAAQAGIGPAVVSARAVRGHLDRGELVEVETDLDLRRPLTVLWSWDRRLSVTAEVLLLIATGKT</sequence>
<dbReference type="Pfam" id="PF00126">
    <property type="entry name" value="HTH_1"/>
    <property type="match status" value="1"/>
</dbReference>
<accession>A0A554SPE2</accession>
<evidence type="ECO:0000256" key="4">
    <source>
        <dbReference type="ARBA" id="ARBA00023163"/>
    </source>
</evidence>
<dbReference type="GO" id="GO:0000976">
    <property type="term" value="F:transcription cis-regulatory region binding"/>
    <property type="evidence" value="ECO:0007669"/>
    <property type="project" value="TreeGrafter"/>
</dbReference>
<dbReference type="InterPro" id="IPR005119">
    <property type="entry name" value="LysR_subst-bd"/>
</dbReference>
<evidence type="ECO:0000256" key="1">
    <source>
        <dbReference type="ARBA" id="ARBA00009437"/>
    </source>
</evidence>
<dbReference type="AlphaFoldDB" id="A0A554SPE2"/>
<evidence type="ECO:0000256" key="3">
    <source>
        <dbReference type="ARBA" id="ARBA00023125"/>
    </source>
</evidence>
<dbReference type="PANTHER" id="PTHR30126">
    <property type="entry name" value="HTH-TYPE TRANSCRIPTIONAL REGULATOR"/>
    <property type="match status" value="1"/>
</dbReference>
<protein>
    <submittedName>
        <fullName evidence="6">LysR family transcriptional regulator</fullName>
    </submittedName>
</protein>
<gene>
    <name evidence="6" type="ORF">FNM00_00905</name>
</gene>
<dbReference type="PRINTS" id="PR00039">
    <property type="entry name" value="HTHLYSR"/>
</dbReference>
<feature type="domain" description="HTH lysR-type" evidence="5">
    <location>
        <begin position="3"/>
        <end position="60"/>
    </location>
</feature>
<dbReference type="Gene3D" id="3.40.190.10">
    <property type="entry name" value="Periplasmic binding protein-like II"/>
    <property type="match status" value="2"/>
</dbReference>
<dbReference type="SUPFAM" id="SSF53850">
    <property type="entry name" value="Periplasmic binding protein-like II"/>
    <property type="match status" value="1"/>
</dbReference>
<organism evidence="6 7">
    <name type="scientific">Aeromicrobium piscarium</name>
    <dbReference type="NCBI Taxonomy" id="2590901"/>
    <lineage>
        <taxon>Bacteria</taxon>
        <taxon>Bacillati</taxon>
        <taxon>Actinomycetota</taxon>
        <taxon>Actinomycetes</taxon>
        <taxon>Propionibacteriales</taxon>
        <taxon>Nocardioidaceae</taxon>
        <taxon>Aeromicrobium</taxon>
    </lineage>
</organism>
<keyword evidence="7" id="KW-1185">Reference proteome</keyword>
<keyword evidence="2" id="KW-0805">Transcription regulation</keyword>
<keyword evidence="4" id="KW-0804">Transcription</keyword>
<dbReference type="InterPro" id="IPR036388">
    <property type="entry name" value="WH-like_DNA-bd_sf"/>
</dbReference>